<name>A0A099YSF1_TINGU</name>
<dbReference type="GO" id="GO:0051301">
    <property type="term" value="P:cell division"/>
    <property type="evidence" value="ECO:0007669"/>
    <property type="project" value="UniProtKB-KW"/>
</dbReference>
<evidence type="ECO:0000256" key="3">
    <source>
        <dbReference type="ARBA" id="ARBA00004584"/>
    </source>
</evidence>
<evidence type="ECO:0000256" key="10">
    <source>
        <dbReference type="ARBA" id="ARBA00022776"/>
    </source>
</evidence>
<keyword evidence="9" id="KW-0479">Metal-binding</keyword>
<keyword evidence="13" id="KW-0832">Ubl conjugation</keyword>
<keyword evidence="5" id="KW-0158">Chromosome</keyword>
<dbReference type="CDD" id="cd00022">
    <property type="entry name" value="BIR"/>
    <property type="match status" value="1"/>
</dbReference>
<evidence type="ECO:0000256" key="1">
    <source>
        <dbReference type="ARBA" id="ARBA00004123"/>
    </source>
</evidence>
<keyword evidence="6" id="KW-0963">Cytoplasm</keyword>
<dbReference type="FunFam" id="1.10.1170.10:FF:000009">
    <property type="entry name" value="Baculoviral IAP repeat-containing protein 5"/>
    <property type="match status" value="1"/>
</dbReference>
<keyword evidence="16" id="KW-0131">Cell cycle</keyword>
<evidence type="ECO:0000313" key="19">
    <source>
        <dbReference type="Proteomes" id="UP000053641"/>
    </source>
</evidence>
<reference evidence="18 19" key="1">
    <citation type="submission" date="2014-06" db="EMBL/GenBank/DDBJ databases">
        <title>Genome evolution of avian class.</title>
        <authorList>
            <person name="Zhang G."/>
            <person name="Li C."/>
        </authorList>
    </citation>
    <scope>NUCLEOTIDE SEQUENCE [LARGE SCALE GENOMIC DNA]</scope>
    <source>
        <strain evidence="18">BGI_N309</strain>
    </source>
</reference>
<organism evidence="18 19">
    <name type="scientific">Tinamus guttatus</name>
    <name type="common">White-throated tinamou</name>
    <dbReference type="NCBI Taxonomy" id="94827"/>
    <lineage>
        <taxon>Eukaryota</taxon>
        <taxon>Metazoa</taxon>
        <taxon>Chordata</taxon>
        <taxon>Craniata</taxon>
        <taxon>Vertebrata</taxon>
        <taxon>Euteleostomi</taxon>
        <taxon>Archelosauria</taxon>
        <taxon>Archosauria</taxon>
        <taxon>Dinosauria</taxon>
        <taxon>Saurischia</taxon>
        <taxon>Theropoda</taxon>
        <taxon>Coelurosauria</taxon>
        <taxon>Aves</taxon>
        <taxon>Palaeognathae</taxon>
        <taxon>Tinamiformes</taxon>
        <taxon>Tinamidae</taxon>
        <taxon>Tinamus</taxon>
    </lineage>
</organism>
<evidence type="ECO:0000256" key="9">
    <source>
        <dbReference type="ARBA" id="ARBA00022723"/>
    </source>
</evidence>
<accession>A0A099YSF1</accession>
<dbReference type="Pfam" id="PF00653">
    <property type="entry name" value="BIR"/>
    <property type="match status" value="1"/>
</dbReference>
<keyword evidence="14" id="KW-0206">Cytoskeleton</keyword>
<evidence type="ECO:0000256" key="17">
    <source>
        <dbReference type="ARBA" id="ARBA00023328"/>
    </source>
</evidence>
<evidence type="ECO:0000256" key="14">
    <source>
        <dbReference type="ARBA" id="ARBA00023212"/>
    </source>
</evidence>
<dbReference type="InterPro" id="IPR051190">
    <property type="entry name" value="Baculoviral_IAP"/>
</dbReference>
<proteinExistence type="inferred from homology"/>
<keyword evidence="19" id="KW-1185">Reference proteome</keyword>
<keyword evidence="17" id="KW-0137">Centromere</keyword>
<evidence type="ECO:0000256" key="6">
    <source>
        <dbReference type="ARBA" id="ARBA00022490"/>
    </source>
</evidence>
<evidence type="ECO:0000256" key="13">
    <source>
        <dbReference type="ARBA" id="ARBA00022843"/>
    </source>
</evidence>
<evidence type="ECO:0000313" key="18">
    <source>
        <dbReference type="EMBL" id="KGL72281.1"/>
    </source>
</evidence>
<keyword evidence="10" id="KW-0498">Mitosis</keyword>
<gene>
    <name evidence="18" type="ORF">N309_09038</name>
</gene>
<dbReference type="Proteomes" id="UP000053641">
    <property type="component" value="Unassembled WGS sequence"/>
</dbReference>
<dbReference type="GO" id="GO:0007059">
    <property type="term" value="P:chromosome segregation"/>
    <property type="evidence" value="ECO:0007669"/>
    <property type="project" value="UniProtKB-KW"/>
</dbReference>
<protein>
    <submittedName>
        <fullName evidence="18">Baculoviral IAP repeat-containing protein 5.1</fullName>
    </submittedName>
</protein>
<keyword evidence="7" id="KW-0597">Phosphoprotein</keyword>
<evidence type="ECO:0000256" key="11">
    <source>
        <dbReference type="ARBA" id="ARBA00022829"/>
    </source>
</evidence>
<evidence type="ECO:0000256" key="12">
    <source>
        <dbReference type="ARBA" id="ARBA00022833"/>
    </source>
</evidence>
<dbReference type="AlphaFoldDB" id="A0A099YSF1"/>
<evidence type="ECO:0000256" key="7">
    <source>
        <dbReference type="ARBA" id="ARBA00022553"/>
    </source>
</evidence>
<dbReference type="GO" id="GO:0005634">
    <property type="term" value="C:nucleus"/>
    <property type="evidence" value="ECO:0007669"/>
    <property type="project" value="UniProtKB-SubCell"/>
</dbReference>
<comment type="similarity">
    <text evidence="4">Belongs to the IAP family.</text>
</comment>
<evidence type="ECO:0000256" key="2">
    <source>
        <dbReference type="ARBA" id="ARBA00004186"/>
    </source>
</evidence>
<dbReference type="EMBL" id="KL884838">
    <property type="protein sequence ID" value="KGL72281.1"/>
    <property type="molecule type" value="Genomic_DNA"/>
</dbReference>
<dbReference type="GO" id="GO:0005819">
    <property type="term" value="C:spindle"/>
    <property type="evidence" value="ECO:0007669"/>
    <property type="project" value="UniProtKB-SubCell"/>
</dbReference>
<dbReference type="Gene3D" id="1.10.1170.10">
    <property type="entry name" value="Inhibitor Of Apoptosis Protein (2mihbC-IAP-1), Chain A"/>
    <property type="match status" value="1"/>
</dbReference>
<comment type="subcellular location">
    <subcellularLocation>
        <location evidence="3">Chromosome</location>
        <location evidence="3">Centromere</location>
    </subcellularLocation>
    <subcellularLocation>
        <location evidence="2">Cytoplasm</location>
        <location evidence="2">Cytoskeleton</location>
        <location evidence="2">Spindle</location>
    </subcellularLocation>
    <subcellularLocation>
        <location evidence="1">Nucleus</location>
    </subcellularLocation>
</comment>
<dbReference type="SUPFAM" id="SSF57924">
    <property type="entry name" value="Inhibitor of apoptosis (IAP) repeat"/>
    <property type="match status" value="1"/>
</dbReference>
<dbReference type="PANTHER" id="PTHR46771">
    <property type="entry name" value="DETERIN"/>
    <property type="match status" value="1"/>
</dbReference>
<evidence type="ECO:0000256" key="16">
    <source>
        <dbReference type="ARBA" id="ARBA00023306"/>
    </source>
</evidence>
<keyword evidence="8" id="KW-0132">Cell division</keyword>
<evidence type="ECO:0000256" key="15">
    <source>
        <dbReference type="ARBA" id="ARBA00023242"/>
    </source>
</evidence>
<dbReference type="SMART" id="SM00238">
    <property type="entry name" value="BIR"/>
    <property type="match status" value="1"/>
</dbReference>
<keyword evidence="12" id="KW-0862">Zinc</keyword>
<sequence length="147" mass="17232">MEVLLEELAASSKLLTDFKEMYEYENRLKTFTKWPFVDNCKCSPENMAKAGFVHCPSASEPDVAKCFFCLIELEGWEPNDDPWMEHSKRQQCGFLSLTKPFDDLTVEEFYMLEMSRLRTFLWKTGRSIIASFEEEVAATRKRLVDNF</sequence>
<dbReference type="GO" id="GO:0000775">
    <property type="term" value="C:chromosome, centromeric region"/>
    <property type="evidence" value="ECO:0007669"/>
    <property type="project" value="UniProtKB-SubCell"/>
</dbReference>
<dbReference type="PANTHER" id="PTHR46771:SF2">
    <property type="entry name" value="BACULOVIRAL IAP REPEAT-CONTAINING PROTEIN 5.1"/>
    <property type="match status" value="1"/>
</dbReference>
<dbReference type="STRING" id="94827.A0A099YSF1"/>
<feature type="non-terminal residue" evidence="18">
    <location>
        <position position="147"/>
    </location>
</feature>
<evidence type="ECO:0000256" key="4">
    <source>
        <dbReference type="ARBA" id="ARBA00006672"/>
    </source>
</evidence>
<dbReference type="InterPro" id="IPR001370">
    <property type="entry name" value="BIR_rpt"/>
</dbReference>
<evidence type="ECO:0000256" key="5">
    <source>
        <dbReference type="ARBA" id="ARBA00022454"/>
    </source>
</evidence>
<keyword evidence="15" id="KW-0539">Nucleus</keyword>
<evidence type="ECO:0000256" key="8">
    <source>
        <dbReference type="ARBA" id="ARBA00022618"/>
    </source>
</evidence>
<dbReference type="PROSITE" id="PS50143">
    <property type="entry name" value="BIR_REPEAT_2"/>
    <property type="match status" value="1"/>
</dbReference>
<keyword evidence="11" id="KW-0159">Chromosome partition</keyword>
<dbReference type="GO" id="GO:0046872">
    <property type="term" value="F:metal ion binding"/>
    <property type="evidence" value="ECO:0007669"/>
    <property type="project" value="UniProtKB-KW"/>
</dbReference>